<dbReference type="Pfam" id="PF01566">
    <property type="entry name" value="Nramp"/>
    <property type="match status" value="1"/>
</dbReference>
<evidence type="ECO:0000313" key="9">
    <source>
        <dbReference type="Proteomes" id="UP000543419"/>
    </source>
</evidence>
<dbReference type="NCBIfam" id="NF037982">
    <property type="entry name" value="Nramp_1"/>
    <property type="match status" value="1"/>
</dbReference>
<evidence type="ECO:0000256" key="4">
    <source>
        <dbReference type="ARBA" id="ARBA00022989"/>
    </source>
</evidence>
<dbReference type="EMBL" id="JAAIIG010000001">
    <property type="protein sequence ID" value="NMM97054.1"/>
    <property type="molecule type" value="Genomic_DNA"/>
</dbReference>
<dbReference type="InterPro" id="IPR001046">
    <property type="entry name" value="NRAMP_fam"/>
</dbReference>
<feature type="transmembrane region" description="Helical" evidence="7">
    <location>
        <begin position="214"/>
        <end position="235"/>
    </location>
</feature>
<dbReference type="Proteomes" id="UP000543419">
    <property type="component" value="Unassembled WGS sequence"/>
</dbReference>
<dbReference type="RefSeq" id="WP_240950922.1">
    <property type="nucleotide sequence ID" value="NZ_JAAIIG010000001.1"/>
</dbReference>
<feature type="transmembrane region" description="Helical" evidence="7">
    <location>
        <begin position="334"/>
        <end position="359"/>
    </location>
</feature>
<sequence length="506" mass="53347">MSANSNDTNQETRNNQDTSANQTYAGSPTIANGNRHGRGYGRMHTIDKRRTIHPETTRLGLDHPDINLLDAEAVAQRDRGEAEIDKERRAASVDAAGSKKAAQHGHALAGILGPAFVAAVAYVDPGNVAANITSGARYGYLLVWVLVLANAMSVLIQYQSAKLGIVTGKSLPELLGERMGDAGRFMFFAQAEVIAIATDLAELIGGAIALNLLFGLPLFVGGCVIGAVSTVLLLFEGGKTHRMFEKIVIALLLVITFGFIAGLFIAPPNPSDVAGGLIPRFTTTDSVLMASSMLGATVMPHAIYLHSTLVNDHYAGGQAKPTIKRLLDGSKIDVVWALLLAGTVNLSLLILAANSLYGMSGTDSIEGAQHAIVSVLGPVIGTIFSIGLLASSLSSTSVGTYAGSEIMHGLLRIKAPMWACRVVTLVPGLIVLWFAPNPTEALVIGQVILSVGIPFAIIPLMRYTHSKELMGQWVDGPVKHALFIAVAVLIIALNVLLIVLTFLGKA</sequence>
<feature type="transmembrane region" description="Helical" evidence="7">
    <location>
        <begin position="481"/>
        <end position="503"/>
    </location>
</feature>
<gene>
    <name evidence="8" type="ORF">G1C97_0003</name>
</gene>
<feature type="transmembrane region" description="Helical" evidence="7">
    <location>
        <begin position="441"/>
        <end position="460"/>
    </location>
</feature>
<feature type="transmembrane region" description="Helical" evidence="7">
    <location>
        <begin position="415"/>
        <end position="435"/>
    </location>
</feature>
<evidence type="ECO:0000313" key="8">
    <source>
        <dbReference type="EMBL" id="NMM97054.1"/>
    </source>
</evidence>
<dbReference type="PANTHER" id="PTHR11706:SF33">
    <property type="entry name" value="NATURAL RESISTANCE-ASSOCIATED MACROPHAGE PROTEIN 2"/>
    <property type="match status" value="1"/>
</dbReference>
<keyword evidence="2" id="KW-0813">Transport</keyword>
<evidence type="ECO:0000256" key="7">
    <source>
        <dbReference type="SAM" id="Phobius"/>
    </source>
</evidence>
<dbReference type="PRINTS" id="PR00447">
    <property type="entry name" value="NATRESASSCMP"/>
</dbReference>
<comment type="subcellular location">
    <subcellularLocation>
        <location evidence="1">Membrane</location>
        <topology evidence="1">Multi-pass membrane protein</topology>
    </subcellularLocation>
</comment>
<dbReference type="PANTHER" id="PTHR11706">
    <property type="entry name" value="SOLUTE CARRIER PROTEIN FAMILY 11 MEMBER"/>
    <property type="match status" value="1"/>
</dbReference>
<dbReference type="GO" id="GO:0034755">
    <property type="term" value="P:iron ion transmembrane transport"/>
    <property type="evidence" value="ECO:0007669"/>
    <property type="project" value="TreeGrafter"/>
</dbReference>
<organism evidence="8 9">
    <name type="scientific">Bifidobacterium olomucense</name>
    <dbReference type="NCBI Taxonomy" id="2675324"/>
    <lineage>
        <taxon>Bacteria</taxon>
        <taxon>Bacillati</taxon>
        <taxon>Actinomycetota</taxon>
        <taxon>Actinomycetes</taxon>
        <taxon>Bifidobacteriales</taxon>
        <taxon>Bifidobacteriaceae</taxon>
        <taxon>Bifidobacterium</taxon>
    </lineage>
</organism>
<evidence type="ECO:0000256" key="3">
    <source>
        <dbReference type="ARBA" id="ARBA00022692"/>
    </source>
</evidence>
<evidence type="ECO:0000256" key="2">
    <source>
        <dbReference type="ARBA" id="ARBA00022448"/>
    </source>
</evidence>
<dbReference type="GO" id="GO:0005886">
    <property type="term" value="C:plasma membrane"/>
    <property type="evidence" value="ECO:0007669"/>
    <property type="project" value="TreeGrafter"/>
</dbReference>
<evidence type="ECO:0000256" key="1">
    <source>
        <dbReference type="ARBA" id="ARBA00004141"/>
    </source>
</evidence>
<feature type="transmembrane region" description="Helical" evidence="7">
    <location>
        <begin position="247"/>
        <end position="266"/>
    </location>
</feature>
<name>A0A7Y0HWL7_9BIFI</name>
<feature type="compositionally biased region" description="Polar residues" evidence="6">
    <location>
        <begin position="1"/>
        <end position="32"/>
    </location>
</feature>
<protein>
    <submittedName>
        <fullName evidence="8">NRAMP family Mn2 and Fe2 transporter</fullName>
    </submittedName>
</protein>
<feature type="transmembrane region" description="Helical" evidence="7">
    <location>
        <begin position="138"/>
        <end position="156"/>
    </location>
</feature>
<reference evidence="8 9" key="1">
    <citation type="submission" date="2020-02" db="EMBL/GenBank/DDBJ databases">
        <title>Characterization of phylogenetic diversity of novel bifidobacterial species isolated in Czech ZOOs.</title>
        <authorList>
            <person name="Lugli G.A."/>
            <person name="Vera N.B."/>
            <person name="Ventura M."/>
        </authorList>
    </citation>
    <scope>NUCLEOTIDE SEQUENCE [LARGE SCALE GENOMIC DNA]</scope>
    <source>
        <strain evidence="8 9">DSM 109959</strain>
    </source>
</reference>
<keyword evidence="3 7" id="KW-0812">Transmembrane</keyword>
<evidence type="ECO:0000256" key="5">
    <source>
        <dbReference type="ARBA" id="ARBA00023136"/>
    </source>
</evidence>
<comment type="caution">
    <text evidence="8">The sequence shown here is derived from an EMBL/GenBank/DDBJ whole genome shotgun (WGS) entry which is preliminary data.</text>
</comment>
<keyword evidence="4 7" id="KW-1133">Transmembrane helix</keyword>
<dbReference type="NCBIfam" id="NF001923">
    <property type="entry name" value="PRK00701.1"/>
    <property type="match status" value="1"/>
</dbReference>
<dbReference type="GO" id="GO:0005384">
    <property type="term" value="F:manganese ion transmembrane transporter activity"/>
    <property type="evidence" value="ECO:0007669"/>
    <property type="project" value="TreeGrafter"/>
</dbReference>
<keyword evidence="5 7" id="KW-0472">Membrane</keyword>
<feature type="region of interest" description="Disordered" evidence="6">
    <location>
        <begin position="1"/>
        <end position="41"/>
    </location>
</feature>
<evidence type="ECO:0000256" key="6">
    <source>
        <dbReference type="SAM" id="MobiDB-lite"/>
    </source>
</evidence>
<dbReference type="AlphaFoldDB" id="A0A7Y0HWL7"/>
<feature type="transmembrane region" description="Helical" evidence="7">
    <location>
        <begin position="371"/>
        <end position="394"/>
    </location>
</feature>
<dbReference type="GO" id="GO:0015086">
    <property type="term" value="F:cadmium ion transmembrane transporter activity"/>
    <property type="evidence" value="ECO:0007669"/>
    <property type="project" value="TreeGrafter"/>
</dbReference>
<proteinExistence type="predicted"/>
<keyword evidence="9" id="KW-1185">Reference proteome</keyword>
<accession>A0A7Y0HWL7</accession>